<dbReference type="GO" id="GO:0005743">
    <property type="term" value="C:mitochondrial inner membrane"/>
    <property type="evidence" value="ECO:0007669"/>
    <property type="project" value="EnsemblFungi"/>
</dbReference>
<dbReference type="OMA" id="MLGMWET"/>
<feature type="repeat" description="Solcar" evidence="8">
    <location>
        <begin position="102"/>
        <end position="193"/>
    </location>
</feature>
<dbReference type="PANTHER" id="PTHR24089">
    <property type="entry name" value="SOLUTE CARRIER FAMILY 25"/>
    <property type="match status" value="1"/>
</dbReference>
<keyword evidence="7 8" id="KW-0472">Membrane</keyword>
<dbReference type="SUPFAM" id="SSF103506">
    <property type="entry name" value="Mitochondrial carrier"/>
    <property type="match status" value="2"/>
</dbReference>
<reference evidence="12 13" key="1">
    <citation type="journal article" date="2015" name="Genome Biol. Evol.">
        <title>Phylogenomic analyses indicate that early fungi evolved digesting cell walls of algal ancestors of land plants.</title>
        <authorList>
            <person name="Chang Y."/>
            <person name="Wang S."/>
            <person name="Sekimoto S."/>
            <person name="Aerts A.L."/>
            <person name="Choi C."/>
            <person name="Clum A."/>
            <person name="LaButti K.M."/>
            <person name="Lindquist E.A."/>
            <person name="Yee Ngan C."/>
            <person name="Ohm R.A."/>
            <person name="Salamov A.A."/>
            <person name="Grigoriev I.V."/>
            <person name="Spatafora J.W."/>
            <person name="Berbee M.L."/>
        </authorList>
    </citation>
    <scope>NUCLEOTIDE SEQUENCE [LARGE SCALE GENOMIC DNA]</scope>
    <source>
        <strain evidence="12 13">JEL478</strain>
    </source>
</reference>
<keyword evidence="13" id="KW-1185">Reference proteome</keyword>
<evidence type="ECO:0000256" key="4">
    <source>
        <dbReference type="ARBA" id="ARBA00022737"/>
    </source>
</evidence>
<feature type="region of interest" description="Disordered" evidence="10">
    <location>
        <begin position="40"/>
        <end position="93"/>
    </location>
</feature>
<evidence type="ECO:0000256" key="3">
    <source>
        <dbReference type="ARBA" id="ARBA00022692"/>
    </source>
</evidence>
<protein>
    <submittedName>
        <fullName evidence="12">Mitochondrial carrier</fullName>
    </submittedName>
</protein>
<dbReference type="Proteomes" id="UP000070544">
    <property type="component" value="Unassembled WGS sequence"/>
</dbReference>
<dbReference type="OrthoDB" id="270584at2759"/>
<dbReference type="PROSITE" id="PS50920">
    <property type="entry name" value="SOLCAR"/>
    <property type="match status" value="3"/>
</dbReference>
<keyword evidence="2 9" id="KW-0813">Transport</keyword>
<proteinExistence type="inferred from homology"/>
<accession>A0A139A712</accession>
<feature type="compositionally biased region" description="Low complexity" evidence="10">
    <location>
        <begin position="65"/>
        <end position="84"/>
    </location>
</feature>
<feature type="repeat" description="Solcar" evidence="8">
    <location>
        <begin position="201"/>
        <end position="351"/>
    </location>
</feature>
<evidence type="ECO:0000256" key="9">
    <source>
        <dbReference type="RuleBase" id="RU000488"/>
    </source>
</evidence>
<evidence type="ECO:0000313" key="13">
    <source>
        <dbReference type="Proteomes" id="UP000070544"/>
    </source>
</evidence>
<evidence type="ECO:0000256" key="5">
    <source>
        <dbReference type="ARBA" id="ARBA00022989"/>
    </source>
</evidence>
<name>A0A139A712_GONPJ</name>
<keyword evidence="3 8" id="KW-0812">Transmembrane</keyword>
<comment type="similarity">
    <text evidence="9">Belongs to the mitochondrial carrier (TC 2.A.29) family.</text>
</comment>
<dbReference type="STRING" id="1344416.A0A139A712"/>
<dbReference type="InterPro" id="IPR018108">
    <property type="entry name" value="MCP_transmembrane"/>
</dbReference>
<sequence length="494" mass="53632">MAAVDTGREETERTRTGADIAGGMWAEPNASSGALATLMRSRPTNPDAVPPAPLCPSDPPLMGRSMSTTSPATAGASSRTAPSSLGLGVESEPRHRNKRSLDYIVRSLVAGGVAGSVAKTVIAPLDRVKILFQTSNPKFQRHIGSFTGFFHAMREIHAEYGVRGLFQGHSATLLRIFPYAAIKFMAFEQYKHWLMPTTADETGLRHLYAGSLAGVTSVYFTYPLELVRVRMAFSTQKRRPNILGTVRRIYHEPNTVIATYSPTYRNLLISEASGATSSAGTPHFNVAILEGAGAEGGRTATLAQSRTLSYTNLIMPVAGVYNFYRGFLPTVYGMIPYAGISFWTYESVSQLLRNRFSRWTLQSPEEAARKIKASKRDSGGKAPLNTPAQLFAGAVAGAFAQTCSYPLEVVRRQMQVAGSSELRELRTQLAAGAGPEGLVDVRHKSTWQTAKGIWVKSGSKGFFVGLSIGYIKVTPMVAVSFVVYERMKAILDIE</sequence>
<keyword evidence="6" id="KW-0496">Mitochondrion</keyword>
<gene>
    <name evidence="12" type="ORF">M427DRAFT_34630</name>
</gene>
<dbReference type="Gene3D" id="1.50.40.10">
    <property type="entry name" value="Mitochondrial carrier domain"/>
    <property type="match status" value="1"/>
</dbReference>
<keyword evidence="4" id="KW-0677">Repeat</keyword>
<evidence type="ECO:0000256" key="8">
    <source>
        <dbReference type="PROSITE-ProRule" id="PRU00282"/>
    </source>
</evidence>
<feature type="compositionally biased region" description="Pro residues" evidence="10">
    <location>
        <begin position="48"/>
        <end position="59"/>
    </location>
</feature>
<evidence type="ECO:0000256" key="10">
    <source>
        <dbReference type="SAM" id="MobiDB-lite"/>
    </source>
</evidence>
<evidence type="ECO:0000313" key="12">
    <source>
        <dbReference type="EMBL" id="KXS12616.1"/>
    </source>
</evidence>
<keyword evidence="5 11" id="KW-1133">Transmembrane helix</keyword>
<evidence type="ECO:0000256" key="11">
    <source>
        <dbReference type="SAM" id="Phobius"/>
    </source>
</evidence>
<dbReference type="GO" id="GO:0015228">
    <property type="term" value="F:coenzyme A transmembrane transporter activity"/>
    <property type="evidence" value="ECO:0007669"/>
    <property type="project" value="EnsemblFungi"/>
</dbReference>
<organism evidence="12 13">
    <name type="scientific">Gonapodya prolifera (strain JEL478)</name>
    <name type="common">Monoblepharis prolifera</name>
    <dbReference type="NCBI Taxonomy" id="1344416"/>
    <lineage>
        <taxon>Eukaryota</taxon>
        <taxon>Fungi</taxon>
        <taxon>Fungi incertae sedis</taxon>
        <taxon>Chytridiomycota</taxon>
        <taxon>Chytridiomycota incertae sedis</taxon>
        <taxon>Monoblepharidomycetes</taxon>
        <taxon>Monoblepharidales</taxon>
        <taxon>Gonapodyaceae</taxon>
        <taxon>Gonapodya</taxon>
    </lineage>
</organism>
<evidence type="ECO:0000256" key="7">
    <source>
        <dbReference type="ARBA" id="ARBA00023136"/>
    </source>
</evidence>
<dbReference type="PRINTS" id="PR00926">
    <property type="entry name" value="MITOCARRIER"/>
</dbReference>
<dbReference type="EMBL" id="KQ965786">
    <property type="protein sequence ID" value="KXS12616.1"/>
    <property type="molecule type" value="Genomic_DNA"/>
</dbReference>
<evidence type="ECO:0000256" key="6">
    <source>
        <dbReference type="ARBA" id="ARBA00023128"/>
    </source>
</evidence>
<dbReference type="InterPro" id="IPR023395">
    <property type="entry name" value="MCP_dom_sf"/>
</dbReference>
<dbReference type="InterPro" id="IPR002067">
    <property type="entry name" value="MCP"/>
</dbReference>
<dbReference type="Pfam" id="PF00153">
    <property type="entry name" value="Mito_carr"/>
    <property type="match status" value="4"/>
</dbReference>
<feature type="transmembrane region" description="Helical" evidence="11">
    <location>
        <begin position="462"/>
        <end position="484"/>
    </location>
</feature>
<comment type="subcellular location">
    <subcellularLocation>
        <location evidence="1">Mitochondrion membrane</location>
        <topology evidence="1">Multi-pass membrane protein</topology>
    </subcellularLocation>
</comment>
<feature type="repeat" description="Solcar" evidence="8">
    <location>
        <begin position="384"/>
        <end position="490"/>
    </location>
</feature>
<evidence type="ECO:0000256" key="1">
    <source>
        <dbReference type="ARBA" id="ARBA00004225"/>
    </source>
</evidence>
<evidence type="ECO:0000256" key="2">
    <source>
        <dbReference type="ARBA" id="ARBA00022448"/>
    </source>
</evidence>
<dbReference type="AlphaFoldDB" id="A0A139A712"/>